<organism evidence="1 2">
    <name type="scientific">Cladobotryum mycophilum</name>
    <dbReference type="NCBI Taxonomy" id="491253"/>
    <lineage>
        <taxon>Eukaryota</taxon>
        <taxon>Fungi</taxon>
        <taxon>Dikarya</taxon>
        <taxon>Ascomycota</taxon>
        <taxon>Pezizomycotina</taxon>
        <taxon>Sordariomycetes</taxon>
        <taxon>Hypocreomycetidae</taxon>
        <taxon>Hypocreales</taxon>
        <taxon>Hypocreaceae</taxon>
        <taxon>Cladobotryum</taxon>
    </lineage>
</organism>
<dbReference type="Proteomes" id="UP001338125">
    <property type="component" value="Unassembled WGS sequence"/>
</dbReference>
<sequence>MGELDISTEHESSLRGWVLIIISPTGVEGRTSLDGAVAVKGFPVAMPVNGGPR</sequence>
<gene>
    <name evidence="1" type="ORF">PT974_11201</name>
</gene>
<evidence type="ECO:0000313" key="2">
    <source>
        <dbReference type="Proteomes" id="UP001338125"/>
    </source>
</evidence>
<evidence type="ECO:0000313" key="1">
    <source>
        <dbReference type="EMBL" id="KAK5987083.1"/>
    </source>
</evidence>
<protein>
    <submittedName>
        <fullName evidence="1">Uncharacterized protein</fullName>
    </submittedName>
</protein>
<reference evidence="1 2" key="1">
    <citation type="submission" date="2024-01" db="EMBL/GenBank/DDBJ databases">
        <title>Complete genome of Cladobotryum mycophilum ATHUM6906.</title>
        <authorList>
            <person name="Christinaki A.C."/>
            <person name="Myridakis A.I."/>
            <person name="Kouvelis V.N."/>
        </authorList>
    </citation>
    <scope>NUCLEOTIDE SEQUENCE [LARGE SCALE GENOMIC DNA]</scope>
    <source>
        <strain evidence="1 2">ATHUM6906</strain>
    </source>
</reference>
<accession>A0ABR0S4I8</accession>
<proteinExistence type="predicted"/>
<comment type="caution">
    <text evidence="1">The sequence shown here is derived from an EMBL/GenBank/DDBJ whole genome shotgun (WGS) entry which is preliminary data.</text>
</comment>
<keyword evidence="2" id="KW-1185">Reference proteome</keyword>
<dbReference type="EMBL" id="JAVFKD010000016">
    <property type="protein sequence ID" value="KAK5987083.1"/>
    <property type="molecule type" value="Genomic_DNA"/>
</dbReference>
<name>A0ABR0S4I8_9HYPO</name>